<accession>A0A1H5EUK2</accession>
<dbReference type="OrthoDB" id="8236932at2"/>
<dbReference type="Proteomes" id="UP000198992">
    <property type="component" value="Unassembled WGS sequence"/>
</dbReference>
<evidence type="ECO:0000256" key="1">
    <source>
        <dbReference type="SAM" id="MobiDB-lite"/>
    </source>
</evidence>
<feature type="region of interest" description="Disordered" evidence="1">
    <location>
        <begin position="114"/>
        <end position="134"/>
    </location>
</feature>
<proteinExistence type="predicted"/>
<dbReference type="AlphaFoldDB" id="A0A1H5EUK2"/>
<dbReference type="EMBL" id="FNTH01000001">
    <property type="protein sequence ID" value="SED94760.1"/>
    <property type="molecule type" value="Genomic_DNA"/>
</dbReference>
<organism evidence="2 3">
    <name type="scientific">Bradyrhizobium erythrophlei</name>
    <dbReference type="NCBI Taxonomy" id="1437360"/>
    <lineage>
        <taxon>Bacteria</taxon>
        <taxon>Pseudomonadati</taxon>
        <taxon>Pseudomonadota</taxon>
        <taxon>Alphaproteobacteria</taxon>
        <taxon>Hyphomicrobiales</taxon>
        <taxon>Nitrobacteraceae</taxon>
        <taxon>Bradyrhizobium</taxon>
    </lineage>
</organism>
<dbReference type="RefSeq" id="WP_092123566.1">
    <property type="nucleotide sequence ID" value="NZ_FNTH01000001.1"/>
</dbReference>
<sequence>MLIIVHRVPVELLLLANETLLRLKSRRNLVATLMSEQRPRYTISEIHGASSRLTALWRAVARERLEEWSEAQPDSVYAQITGPLWHAAAVAKLQMDRDEELWFDPGELTALARSFRDQPDQSAPKCEPDSDLIA</sequence>
<reference evidence="2 3" key="1">
    <citation type="submission" date="2016-10" db="EMBL/GenBank/DDBJ databases">
        <authorList>
            <person name="de Groot N.N."/>
        </authorList>
    </citation>
    <scope>NUCLEOTIDE SEQUENCE [LARGE SCALE GENOMIC DNA]</scope>
    <source>
        <strain evidence="2 3">MT12</strain>
    </source>
</reference>
<name>A0A1H5EUK2_9BRAD</name>
<gene>
    <name evidence="2" type="ORF">SAMN05444164_6386</name>
</gene>
<protein>
    <submittedName>
        <fullName evidence="2">Uncharacterized protein</fullName>
    </submittedName>
</protein>
<evidence type="ECO:0000313" key="3">
    <source>
        <dbReference type="Proteomes" id="UP000198992"/>
    </source>
</evidence>
<evidence type="ECO:0000313" key="2">
    <source>
        <dbReference type="EMBL" id="SED94760.1"/>
    </source>
</evidence>